<dbReference type="STRING" id="1123291.SAMN04490355_107228"/>
<evidence type="ECO:0000313" key="2">
    <source>
        <dbReference type="Proteomes" id="UP000199520"/>
    </source>
</evidence>
<gene>
    <name evidence="1" type="ORF">SAMN04490355_107228</name>
</gene>
<accession>A0A1I4PTM1</accession>
<keyword evidence="2" id="KW-1185">Reference proteome</keyword>
<reference evidence="2" key="1">
    <citation type="submission" date="2016-10" db="EMBL/GenBank/DDBJ databases">
        <authorList>
            <person name="Varghese N."/>
            <person name="Submissions S."/>
        </authorList>
    </citation>
    <scope>NUCLEOTIDE SEQUENCE [LARGE SCALE GENOMIC DNA]</scope>
    <source>
        <strain evidence="2">DSM 13327</strain>
    </source>
</reference>
<dbReference type="Proteomes" id="UP000199520">
    <property type="component" value="Unassembled WGS sequence"/>
</dbReference>
<protein>
    <submittedName>
        <fullName evidence="1">Uncharacterized protein</fullName>
    </submittedName>
</protein>
<dbReference type="AlphaFoldDB" id="A0A1I4PTM1"/>
<dbReference type="RefSeq" id="WP_090943891.1">
    <property type="nucleotide sequence ID" value="NZ_FOTS01000072.1"/>
</dbReference>
<proteinExistence type="predicted"/>
<sequence length="126" mass="14981">MRYEHKKRILKRKELSAYHKAIRVFHKYRIRMNDCVATKKMMVIDKLLEASIRKAITFVVSEHHARVCIWEARKSIFKTEQKAYSPFVKVACGNIVDWRQVVGKTEDGEIAYCEQCEKLEEIIEVY</sequence>
<name>A0A1I4PTM1_9FIRM</name>
<evidence type="ECO:0000313" key="1">
    <source>
        <dbReference type="EMBL" id="SFM31109.1"/>
    </source>
</evidence>
<dbReference type="EMBL" id="FOTS01000072">
    <property type="protein sequence ID" value="SFM31109.1"/>
    <property type="molecule type" value="Genomic_DNA"/>
</dbReference>
<organism evidence="1 2">
    <name type="scientific">Pelosinus propionicus DSM 13327</name>
    <dbReference type="NCBI Taxonomy" id="1123291"/>
    <lineage>
        <taxon>Bacteria</taxon>
        <taxon>Bacillati</taxon>
        <taxon>Bacillota</taxon>
        <taxon>Negativicutes</taxon>
        <taxon>Selenomonadales</taxon>
        <taxon>Sporomusaceae</taxon>
        <taxon>Pelosinus</taxon>
    </lineage>
</organism>